<evidence type="ECO:0000313" key="3">
    <source>
        <dbReference type="Proteomes" id="UP000789831"/>
    </source>
</evidence>
<organism evidence="2 3">
    <name type="scientific">Ambispora gerdemannii</name>
    <dbReference type="NCBI Taxonomy" id="144530"/>
    <lineage>
        <taxon>Eukaryota</taxon>
        <taxon>Fungi</taxon>
        <taxon>Fungi incertae sedis</taxon>
        <taxon>Mucoromycota</taxon>
        <taxon>Glomeromycotina</taxon>
        <taxon>Glomeromycetes</taxon>
        <taxon>Archaeosporales</taxon>
        <taxon>Ambisporaceae</taxon>
        <taxon>Ambispora</taxon>
    </lineage>
</organism>
<proteinExistence type="predicted"/>
<dbReference type="OrthoDB" id="10386577at2759"/>
<protein>
    <submittedName>
        <fullName evidence="2">1928_t:CDS:1</fullName>
    </submittedName>
</protein>
<dbReference type="EMBL" id="CAJVPL010000470">
    <property type="protein sequence ID" value="CAG8500695.1"/>
    <property type="molecule type" value="Genomic_DNA"/>
</dbReference>
<feature type="compositionally biased region" description="Low complexity" evidence="1">
    <location>
        <begin position="30"/>
        <end position="50"/>
    </location>
</feature>
<comment type="caution">
    <text evidence="2">The sequence shown here is derived from an EMBL/GenBank/DDBJ whole genome shotgun (WGS) entry which is preliminary data.</text>
</comment>
<keyword evidence="3" id="KW-1185">Reference proteome</keyword>
<name>A0A9N8ZMA9_9GLOM</name>
<dbReference type="Proteomes" id="UP000789831">
    <property type="component" value="Unassembled WGS sequence"/>
</dbReference>
<sequence length="183" mass="20587">MNSNTSNTSNITPKSTSSFHNPTIPPTPTPSTSETTWQLISSESSTTITFPPSPTLTADDYTILQKYQNHPSVINHASTLFGQPTRTEQNKYYLPSKRTDWSGTAPKPLEAAMYIPPGSTIYVKRLPYFTKNDKQDFSDLSFNFVNMSDDEEMFPCLEPTDSRFRHLFFGGDNEKHQESGDGE</sequence>
<reference evidence="2" key="1">
    <citation type="submission" date="2021-06" db="EMBL/GenBank/DDBJ databases">
        <authorList>
            <person name="Kallberg Y."/>
            <person name="Tangrot J."/>
            <person name="Rosling A."/>
        </authorList>
    </citation>
    <scope>NUCLEOTIDE SEQUENCE</scope>
    <source>
        <strain evidence="2">MT106</strain>
    </source>
</reference>
<evidence type="ECO:0000313" key="2">
    <source>
        <dbReference type="EMBL" id="CAG8500695.1"/>
    </source>
</evidence>
<feature type="compositionally biased region" description="Low complexity" evidence="1">
    <location>
        <begin position="1"/>
        <end position="18"/>
    </location>
</feature>
<accession>A0A9N8ZMA9</accession>
<feature type="region of interest" description="Disordered" evidence="1">
    <location>
        <begin position="1"/>
        <end position="53"/>
    </location>
</feature>
<gene>
    <name evidence="2" type="ORF">AGERDE_LOCUS4231</name>
</gene>
<dbReference type="AlphaFoldDB" id="A0A9N8ZMA9"/>
<evidence type="ECO:0000256" key="1">
    <source>
        <dbReference type="SAM" id="MobiDB-lite"/>
    </source>
</evidence>